<feature type="binding site" evidence="1">
    <location>
        <position position="40"/>
    </location>
    <ligand>
        <name>Zn(2+)</name>
        <dbReference type="ChEBI" id="CHEBI:29105"/>
    </ligand>
</feature>
<keyword evidence="1" id="KW-0862">Zinc</keyword>
<dbReference type="AlphaFoldDB" id="A0A941IT75"/>
<gene>
    <name evidence="1" type="primary">rbpA</name>
    <name evidence="3" type="ORF">KDL01_20550</name>
</gene>
<dbReference type="InterPro" id="IPR038638">
    <property type="entry name" value="RbpA_sf"/>
</dbReference>
<feature type="region of interest" description="Disordered" evidence="2">
    <location>
        <begin position="1"/>
        <end position="23"/>
    </location>
</feature>
<dbReference type="InterPro" id="IPR025182">
    <property type="entry name" value="RNApol-bd_RbpA"/>
</dbReference>
<comment type="subunit">
    <text evidence="1">Forms a complex with the RNAP catalytic core and with free principal sigma factors.</text>
</comment>
<feature type="binding site" evidence="1">
    <location>
        <position position="36"/>
    </location>
    <ligand>
        <name>Zn(2+)</name>
        <dbReference type="ChEBI" id="CHEBI:29105"/>
    </ligand>
</feature>
<feature type="binding site" evidence="1">
    <location>
        <position position="61"/>
    </location>
    <ligand>
        <name>Zn(2+)</name>
        <dbReference type="ChEBI" id="CHEBI:29105"/>
    </ligand>
</feature>
<keyword evidence="1" id="KW-0805">Transcription regulation</keyword>
<evidence type="ECO:0000313" key="4">
    <source>
        <dbReference type="Proteomes" id="UP000675781"/>
    </source>
</evidence>
<organism evidence="3 4">
    <name type="scientific">Actinospica durhamensis</name>
    <dbReference type="NCBI Taxonomy" id="1508375"/>
    <lineage>
        <taxon>Bacteria</taxon>
        <taxon>Bacillati</taxon>
        <taxon>Actinomycetota</taxon>
        <taxon>Actinomycetes</taxon>
        <taxon>Catenulisporales</taxon>
        <taxon>Actinospicaceae</taxon>
        <taxon>Actinospica</taxon>
    </lineage>
</organism>
<dbReference type="GO" id="GO:0045893">
    <property type="term" value="P:positive regulation of DNA-templated transcription"/>
    <property type="evidence" value="ECO:0007669"/>
    <property type="project" value="UniProtKB-UniRule"/>
</dbReference>
<keyword evidence="1" id="KW-0804">Transcription</keyword>
<dbReference type="Gene3D" id="2.20.28.270">
    <property type="entry name" value="RNA polymerase-binding protein A"/>
    <property type="match status" value="1"/>
</dbReference>
<comment type="cofactor">
    <cofactor evidence="1">
        <name>Zn(2+)</name>
        <dbReference type="ChEBI" id="CHEBI:29105"/>
    </cofactor>
    <text evidence="1">Bind 1 Zn(2+) per subunit.</text>
</comment>
<feature type="binding site" evidence="1">
    <location>
        <position position="58"/>
    </location>
    <ligand>
        <name>Zn(2+)</name>
        <dbReference type="ChEBI" id="CHEBI:29105"/>
    </ligand>
</feature>
<evidence type="ECO:0000256" key="2">
    <source>
        <dbReference type="SAM" id="MobiDB-lite"/>
    </source>
</evidence>
<dbReference type="GO" id="GO:0008270">
    <property type="term" value="F:zinc ion binding"/>
    <property type="evidence" value="ECO:0007669"/>
    <property type="project" value="UniProtKB-UniRule"/>
</dbReference>
<name>A0A941IT75_9ACTN</name>
<comment type="caution">
    <text evidence="3">The sequence shown here is derived from an EMBL/GenBank/DDBJ whole genome shotgun (WGS) entry which is preliminary data.</text>
</comment>
<dbReference type="EMBL" id="JAGSOG010000105">
    <property type="protein sequence ID" value="MBR7835678.1"/>
    <property type="molecule type" value="Genomic_DNA"/>
</dbReference>
<dbReference type="RefSeq" id="WP_212530170.1">
    <property type="nucleotide sequence ID" value="NZ_JAGSOG010000105.1"/>
</dbReference>
<comment type="similarity">
    <text evidence="1">Belongs to the RNA polymerase-binding protein RbpA family.</text>
</comment>
<dbReference type="GO" id="GO:0001000">
    <property type="term" value="F:bacterial-type RNA polymerase core enzyme binding"/>
    <property type="evidence" value="ECO:0007669"/>
    <property type="project" value="UniProtKB-UniRule"/>
</dbReference>
<reference evidence="3" key="1">
    <citation type="submission" date="2021-04" db="EMBL/GenBank/DDBJ databases">
        <title>Genome based classification of Actinospica acidithermotolerans sp. nov., an actinobacterium isolated from an Indonesian hot spring.</title>
        <authorList>
            <person name="Kusuma A.B."/>
            <person name="Putra K.E."/>
            <person name="Nafisah S."/>
            <person name="Loh J."/>
            <person name="Nouioui I."/>
            <person name="Goodfellow M."/>
        </authorList>
    </citation>
    <scope>NUCLEOTIDE SEQUENCE</scope>
    <source>
        <strain evidence="3">CSCA 57</strain>
    </source>
</reference>
<evidence type="ECO:0000313" key="3">
    <source>
        <dbReference type="EMBL" id="MBR7835678.1"/>
    </source>
</evidence>
<keyword evidence="1" id="KW-0479">Metal-binding</keyword>
<keyword evidence="4" id="KW-1185">Reference proteome</keyword>
<dbReference type="Pfam" id="PF13397">
    <property type="entry name" value="RbpA"/>
    <property type="match status" value="1"/>
</dbReference>
<dbReference type="Proteomes" id="UP000675781">
    <property type="component" value="Unassembled WGS sequence"/>
</dbReference>
<comment type="function">
    <text evidence="1">Binds to RNA polymerase (RNAP), stimulating transcription from principal, but not alternative sigma factor promoters.</text>
</comment>
<evidence type="ECO:0000256" key="1">
    <source>
        <dbReference type="HAMAP-Rule" id="MF_01483"/>
    </source>
</evidence>
<proteinExistence type="inferred from homology"/>
<protein>
    <recommendedName>
        <fullName evidence="1">RNA polymerase-binding protein RbpA</fullName>
    </recommendedName>
</protein>
<dbReference type="HAMAP" id="MF_01483">
    <property type="entry name" value="RbpA"/>
    <property type="match status" value="1"/>
</dbReference>
<sequence length="113" mass="12085">MARSSGVRGHRIGSGPAGESERGGDLVARVLVTFWCASGHSTPTRFAAEAVVPEEWECHRCGMPAGQDQENPPAATRVAPYKTHLAYVRERRSDADAEILLAQALAKLRGTAS</sequence>
<accession>A0A941IT75</accession>